<evidence type="ECO:0000313" key="3">
    <source>
        <dbReference type="Proteomes" id="UP000244932"/>
    </source>
</evidence>
<keyword evidence="3" id="KW-1185">Reference proteome</keyword>
<reference evidence="2 3" key="1">
    <citation type="submission" date="2018-03" db="EMBL/GenBank/DDBJ databases">
        <authorList>
            <person name="Keele B.F."/>
        </authorList>
    </citation>
    <scope>NUCLEOTIDE SEQUENCE [LARGE SCALE GENOMIC DNA]</scope>
    <source>
        <strain evidence="2 3">CeCT 8812</strain>
    </source>
</reference>
<dbReference type="InterPro" id="IPR003779">
    <property type="entry name" value="CMD-like"/>
</dbReference>
<dbReference type="RefSeq" id="WP_108782874.1">
    <property type="nucleotide sequence ID" value="NZ_OMKW01000003.1"/>
</dbReference>
<dbReference type="NCBIfam" id="TIGR00778">
    <property type="entry name" value="ahpD_dom"/>
    <property type="match status" value="1"/>
</dbReference>
<evidence type="ECO:0000313" key="2">
    <source>
        <dbReference type="EMBL" id="SPF30158.1"/>
    </source>
</evidence>
<organism evidence="2 3">
    <name type="scientific">Pontivivens insulae</name>
    <dbReference type="NCBI Taxonomy" id="1639689"/>
    <lineage>
        <taxon>Bacteria</taxon>
        <taxon>Pseudomonadati</taxon>
        <taxon>Pseudomonadota</taxon>
        <taxon>Alphaproteobacteria</taxon>
        <taxon>Rhodobacterales</taxon>
        <taxon>Paracoccaceae</taxon>
        <taxon>Pontivivens</taxon>
    </lineage>
</organism>
<dbReference type="Proteomes" id="UP000244932">
    <property type="component" value="Unassembled WGS sequence"/>
</dbReference>
<name>A0A2R8ADK4_9RHOB</name>
<proteinExistence type="predicted"/>
<dbReference type="Gene3D" id="1.20.1290.10">
    <property type="entry name" value="AhpD-like"/>
    <property type="match status" value="1"/>
</dbReference>
<evidence type="ECO:0000259" key="1">
    <source>
        <dbReference type="Pfam" id="PF02627"/>
    </source>
</evidence>
<feature type="domain" description="Carboxymuconolactone decarboxylase-like" evidence="1">
    <location>
        <begin position="25"/>
        <end position="92"/>
    </location>
</feature>
<dbReference type="EMBL" id="OMKW01000003">
    <property type="protein sequence ID" value="SPF30158.1"/>
    <property type="molecule type" value="Genomic_DNA"/>
</dbReference>
<dbReference type="PANTHER" id="PTHR34846">
    <property type="entry name" value="4-CARBOXYMUCONOLACTONE DECARBOXYLASE FAMILY PROTEIN (AFU_ORTHOLOGUE AFUA_6G11590)"/>
    <property type="match status" value="1"/>
</dbReference>
<dbReference type="GO" id="GO:0051920">
    <property type="term" value="F:peroxiredoxin activity"/>
    <property type="evidence" value="ECO:0007669"/>
    <property type="project" value="InterPro"/>
</dbReference>
<gene>
    <name evidence="2" type="ORF">POI8812_02492</name>
</gene>
<dbReference type="Pfam" id="PF02627">
    <property type="entry name" value="CMD"/>
    <property type="match status" value="1"/>
</dbReference>
<dbReference type="PANTHER" id="PTHR34846:SF10">
    <property type="entry name" value="CYTOPLASMIC PROTEIN"/>
    <property type="match status" value="1"/>
</dbReference>
<dbReference type="AlphaFoldDB" id="A0A2R8ADK4"/>
<protein>
    <recommendedName>
        <fullName evidence="1">Carboxymuconolactone decarboxylase-like domain-containing protein</fullName>
    </recommendedName>
</protein>
<dbReference type="InterPro" id="IPR029032">
    <property type="entry name" value="AhpD-like"/>
</dbReference>
<dbReference type="OrthoDB" id="9801997at2"/>
<sequence>MPVNRLDYFAINPEAVRAMLALKPLTPGIDPGLRALVELRISQINGCAYCIDLHGREALANGETEERLSMLARWQRADCFTAAEQAAFTWAETLTRVSQSGAPDSAYEDVRAHFGDQQVVDLTLIIAQMNAWNRIAIGFSHEP</sequence>
<accession>A0A2R8ADK4</accession>
<dbReference type="InterPro" id="IPR004675">
    <property type="entry name" value="AhpD_core"/>
</dbReference>
<dbReference type="SUPFAM" id="SSF69118">
    <property type="entry name" value="AhpD-like"/>
    <property type="match status" value="1"/>
</dbReference>